<dbReference type="Proteomes" id="UP000830055">
    <property type="component" value="Chromosome"/>
</dbReference>
<evidence type="ECO:0000313" key="17">
    <source>
        <dbReference type="Proteomes" id="UP000830055"/>
    </source>
</evidence>
<dbReference type="NCBIfam" id="TIGR00498">
    <property type="entry name" value="lexA"/>
    <property type="match status" value="1"/>
</dbReference>
<evidence type="ECO:0000256" key="5">
    <source>
        <dbReference type="ARBA" id="ARBA00022801"/>
    </source>
</evidence>
<dbReference type="Pfam" id="PF00717">
    <property type="entry name" value="Peptidase_S24"/>
    <property type="match status" value="1"/>
</dbReference>
<feature type="site" description="Cleavage; by autolysis" evidence="12">
    <location>
        <begin position="91"/>
        <end position="92"/>
    </location>
</feature>
<evidence type="ECO:0000256" key="9">
    <source>
        <dbReference type="ARBA" id="ARBA00023163"/>
    </source>
</evidence>
<evidence type="ECO:0000259" key="15">
    <source>
        <dbReference type="Pfam" id="PF01726"/>
    </source>
</evidence>
<feature type="domain" description="Peptidase S24/S26A/S26B/S26C" evidence="14">
    <location>
        <begin position="84"/>
        <end position="199"/>
    </location>
</feature>
<evidence type="ECO:0000256" key="13">
    <source>
        <dbReference type="RuleBase" id="RU003991"/>
    </source>
</evidence>
<feature type="domain" description="LexA repressor DNA-binding" evidence="15">
    <location>
        <begin position="2"/>
        <end position="63"/>
    </location>
</feature>
<evidence type="ECO:0000256" key="8">
    <source>
        <dbReference type="ARBA" id="ARBA00023125"/>
    </source>
</evidence>
<keyword evidence="2 12" id="KW-0678">Repressor</keyword>
<dbReference type="PANTHER" id="PTHR33516">
    <property type="entry name" value="LEXA REPRESSOR"/>
    <property type="match status" value="1"/>
</dbReference>
<dbReference type="Gene3D" id="1.10.10.10">
    <property type="entry name" value="Winged helix-like DNA-binding domain superfamily/Winged helix DNA-binding domain"/>
    <property type="match status" value="1"/>
</dbReference>
<organism evidence="16 17">
    <name type="scientific">Desulfofustis limnaeus</name>
    <dbReference type="NCBI Taxonomy" id="2740163"/>
    <lineage>
        <taxon>Bacteria</taxon>
        <taxon>Pseudomonadati</taxon>
        <taxon>Thermodesulfobacteriota</taxon>
        <taxon>Desulfobulbia</taxon>
        <taxon>Desulfobulbales</taxon>
        <taxon>Desulfocapsaceae</taxon>
        <taxon>Desulfofustis</taxon>
    </lineage>
</organism>
<dbReference type="InterPro" id="IPR015927">
    <property type="entry name" value="Peptidase_S24_S26A/B/C"/>
</dbReference>
<evidence type="ECO:0000256" key="6">
    <source>
        <dbReference type="ARBA" id="ARBA00022813"/>
    </source>
</evidence>
<dbReference type="Pfam" id="PF01726">
    <property type="entry name" value="LexA_DNA_bind"/>
    <property type="match status" value="1"/>
</dbReference>
<dbReference type="InterPro" id="IPR039418">
    <property type="entry name" value="LexA-like"/>
</dbReference>
<dbReference type="InterPro" id="IPR036388">
    <property type="entry name" value="WH-like_DNA-bd_sf"/>
</dbReference>
<comment type="subunit">
    <text evidence="12">Homodimer.</text>
</comment>
<keyword evidence="11 12" id="KW-0742">SOS response</keyword>
<dbReference type="InterPro" id="IPR006197">
    <property type="entry name" value="Peptidase_S24_LexA"/>
</dbReference>
<dbReference type="InterPro" id="IPR036390">
    <property type="entry name" value="WH_DNA-bd_sf"/>
</dbReference>
<evidence type="ECO:0000256" key="3">
    <source>
        <dbReference type="ARBA" id="ARBA00022705"/>
    </source>
</evidence>
<dbReference type="SUPFAM" id="SSF46785">
    <property type="entry name" value="Winged helix' DNA-binding domain"/>
    <property type="match status" value="1"/>
</dbReference>
<comment type="similarity">
    <text evidence="1 12 13">Belongs to the peptidase S24 family.</text>
</comment>
<dbReference type="EMBL" id="AP025516">
    <property type="protein sequence ID" value="BDD85844.1"/>
    <property type="molecule type" value="Genomic_DNA"/>
</dbReference>
<dbReference type="InterPro" id="IPR036286">
    <property type="entry name" value="LexA/Signal_pep-like_sf"/>
</dbReference>
<keyword evidence="3 12" id="KW-0235">DNA replication</keyword>
<dbReference type="PRINTS" id="PR00726">
    <property type="entry name" value="LEXASERPTASE"/>
</dbReference>
<feature type="active site" description="For autocatalytic cleavage activity" evidence="12">
    <location>
        <position position="126"/>
    </location>
</feature>
<evidence type="ECO:0000259" key="14">
    <source>
        <dbReference type="Pfam" id="PF00717"/>
    </source>
</evidence>
<keyword evidence="10 12" id="KW-0234">DNA repair</keyword>
<comment type="function">
    <text evidence="12">Represses a number of genes involved in the response to DNA damage (SOS response), including recA and lexA. In the presence of single-stranded DNA, RecA interacts with LexA causing an autocatalytic cleavage which disrupts the DNA-binding part of LexA, leading to derepression of the SOS regulon and eventually DNA repair.</text>
</comment>
<keyword evidence="9 12" id="KW-0804">Transcription</keyword>
<dbReference type="SUPFAM" id="SSF51306">
    <property type="entry name" value="LexA/Signal peptidase"/>
    <property type="match status" value="1"/>
</dbReference>
<evidence type="ECO:0000256" key="10">
    <source>
        <dbReference type="ARBA" id="ARBA00023204"/>
    </source>
</evidence>
<keyword evidence="5 12" id="KW-0378">Hydrolase</keyword>
<evidence type="ECO:0000256" key="4">
    <source>
        <dbReference type="ARBA" id="ARBA00022763"/>
    </source>
</evidence>
<keyword evidence="7 12" id="KW-0805">Transcription regulation</keyword>
<dbReference type="RefSeq" id="WP_284152971.1">
    <property type="nucleotide sequence ID" value="NZ_AP025516.1"/>
</dbReference>
<evidence type="ECO:0000256" key="12">
    <source>
        <dbReference type="HAMAP-Rule" id="MF_00015"/>
    </source>
</evidence>
<evidence type="ECO:0000256" key="11">
    <source>
        <dbReference type="ARBA" id="ARBA00023236"/>
    </source>
</evidence>
<gene>
    <name evidence="12 16" type="primary">lexA</name>
    <name evidence="16" type="ORF">DPPLL_02090</name>
</gene>
<dbReference type="Gene3D" id="2.10.109.10">
    <property type="entry name" value="Umud Fragment, subunit A"/>
    <property type="match status" value="1"/>
</dbReference>
<dbReference type="CDD" id="cd06529">
    <property type="entry name" value="S24_LexA-like"/>
    <property type="match status" value="1"/>
</dbReference>
<keyword evidence="17" id="KW-1185">Reference proteome</keyword>
<dbReference type="PANTHER" id="PTHR33516:SF2">
    <property type="entry name" value="LEXA REPRESSOR-RELATED"/>
    <property type="match status" value="1"/>
</dbReference>
<dbReference type="InterPro" id="IPR006200">
    <property type="entry name" value="LexA"/>
</dbReference>
<dbReference type="EC" id="3.4.21.88" evidence="12"/>
<reference evidence="16 17" key="1">
    <citation type="submission" date="2022-01" db="EMBL/GenBank/DDBJ databases">
        <title>Desulfofustis limnae sp. nov., a novel mesophilic sulfate-reducing bacterium isolated from marsh soil.</title>
        <authorList>
            <person name="Watanabe M."/>
            <person name="Takahashi A."/>
            <person name="Kojima H."/>
            <person name="Fukui M."/>
        </authorList>
    </citation>
    <scope>NUCLEOTIDE SEQUENCE [LARGE SCALE GENOMIC DNA]</scope>
    <source>
        <strain evidence="16 17">PPLL</strain>
    </source>
</reference>
<evidence type="ECO:0000256" key="2">
    <source>
        <dbReference type="ARBA" id="ARBA00022491"/>
    </source>
</evidence>
<comment type="caution">
    <text evidence="12">Lacks conserved residue(s) required for the propagation of feature annotation.</text>
</comment>
<dbReference type="HAMAP" id="MF_00015">
    <property type="entry name" value="LexA"/>
    <property type="match status" value="1"/>
</dbReference>
<evidence type="ECO:0000256" key="7">
    <source>
        <dbReference type="ARBA" id="ARBA00023015"/>
    </source>
</evidence>
<proteinExistence type="inferred from homology"/>
<feature type="active site" description="For autocatalytic cleavage activity" evidence="12">
    <location>
        <position position="164"/>
    </location>
</feature>
<keyword evidence="4 12" id="KW-0227">DNA damage</keyword>
<keyword evidence="8 12" id="KW-0238">DNA-binding</keyword>
<evidence type="ECO:0000256" key="1">
    <source>
        <dbReference type="ARBA" id="ARBA00007484"/>
    </source>
</evidence>
<name>A0ABM7W4M5_9BACT</name>
<evidence type="ECO:0000313" key="16">
    <source>
        <dbReference type="EMBL" id="BDD85844.1"/>
    </source>
</evidence>
<dbReference type="InterPro" id="IPR050077">
    <property type="entry name" value="LexA_repressor"/>
</dbReference>
<protein>
    <recommendedName>
        <fullName evidence="12">LexA repressor</fullName>
        <ecNumber evidence="12">3.4.21.88</ecNumber>
    </recommendedName>
</protein>
<comment type="catalytic activity">
    <reaction evidence="12">
        <text>Hydrolysis of Ala-|-Gly bond in repressor LexA.</text>
        <dbReference type="EC" id="3.4.21.88"/>
    </reaction>
</comment>
<accession>A0ABM7W4M5</accession>
<sequence>MDLTEKQQEFFDYLKQRLRRDGKVPSLRRAAGDLGISHTAVAQLLAQLEKRGAVRRAGRYSRTIRLLSGRGANPPISPIAREVPIIGRITAGLPMYAQQEWDGSVVVDSGLFGGDHLFALRVSGDSMRDAGILDGDLAICEPRQYAEQGEIVAALINHEEATVKRFYRRADGIELHPENHDYPVLRYGFAEVLVQGKVVGVVRSDHPSFSRTGRSGEKKR</sequence>
<keyword evidence="6 12" id="KW-0068">Autocatalytic cleavage</keyword>
<dbReference type="InterPro" id="IPR006199">
    <property type="entry name" value="LexA_DNA-bd_dom"/>
</dbReference>